<evidence type="ECO:0000313" key="12">
    <source>
        <dbReference type="EMBL" id="ESW24270.1"/>
    </source>
</evidence>
<dbReference type="eggNOG" id="ENOG502S0FC">
    <property type="taxonomic scope" value="Eukaryota"/>
</dbReference>
<feature type="signal peptide" evidence="10">
    <location>
        <begin position="1"/>
        <end position="25"/>
    </location>
</feature>
<feature type="region of interest" description="Disordered" evidence="9">
    <location>
        <begin position="125"/>
        <end position="165"/>
    </location>
</feature>
<keyword evidence="5 10" id="KW-0732">Signal</keyword>
<dbReference type="InterPro" id="IPR016140">
    <property type="entry name" value="Bifunc_inhib/LTP/seed_store"/>
</dbReference>
<comment type="similarity">
    <text evidence="2">Belongs to the plant LTP family.</text>
</comment>
<evidence type="ECO:0000256" key="6">
    <source>
        <dbReference type="ARBA" id="ARBA00023157"/>
    </source>
</evidence>
<dbReference type="STRING" id="3885.V7C4R9"/>
<dbReference type="AlphaFoldDB" id="V7C4R9"/>
<evidence type="ECO:0000256" key="7">
    <source>
        <dbReference type="ARBA" id="ARBA00023180"/>
    </source>
</evidence>
<proteinExistence type="inferred from homology"/>
<name>V7C4R9_PHAVU</name>
<dbReference type="SMR" id="V7C4R9"/>
<evidence type="ECO:0000256" key="1">
    <source>
        <dbReference type="ARBA" id="ARBA00004609"/>
    </source>
</evidence>
<dbReference type="CDD" id="cd00010">
    <property type="entry name" value="AAI_LTSS"/>
    <property type="match status" value="1"/>
</dbReference>
<dbReference type="GO" id="GO:0098552">
    <property type="term" value="C:side of membrane"/>
    <property type="evidence" value="ECO:0007669"/>
    <property type="project" value="UniProtKB-KW"/>
</dbReference>
<feature type="compositionally biased region" description="Polar residues" evidence="9">
    <location>
        <begin position="155"/>
        <end position="165"/>
    </location>
</feature>
<dbReference type="Pfam" id="PF14368">
    <property type="entry name" value="LTP_2"/>
    <property type="match status" value="1"/>
</dbReference>
<dbReference type="OrthoDB" id="1417987at2759"/>
<evidence type="ECO:0000256" key="10">
    <source>
        <dbReference type="SAM" id="SignalP"/>
    </source>
</evidence>
<reference evidence="13" key="1">
    <citation type="journal article" date="2014" name="Nat. Genet.">
        <title>A reference genome for common bean and genome-wide analysis of dual domestications.</title>
        <authorList>
            <person name="Schmutz J."/>
            <person name="McClean P.E."/>
            <person name="Mamidi S."/>
            <person name="Wu G.A."/>
            <person name="Cannon S.B."/>
            <person name="Grimwood J."/>
            <person name="Jenkins J."/>
            <person name="Shu S."/>
            <person name="Song Q."/>
            <person name="Chavarro C."/>
            <person name="Torres-Torres M."/>
            <person name="Geffroy V."/>
            <person name="Moghaddam S.M."/>
            <person name="Gao D."/>
            <person name="Abernathy B."/>
            <person name="Barry K."/>
            <person name="Blair M."/>
            <person name="Brick M.A."/>
            <person name="Chovatia M."/>
            <person name="Gepts P."/>
            <person name="Goodstein D.M."/>
            <person name="Gonzales M."/>
            <person name="Hellsten U."/>
            <person name="Hyten D.L."/>
            <person name="Jia G."/>
            <person name="Kelly J.D."/>
            <person name="Kudrna D."/>
            <person name="Lee R."/>
            <person name="Richard M.M."/>
            <person name="Miklas P.N."/>
            <person name="Osorno J.M."/>
            <person name="Rodrigues J."/>
            <person name="Thareau V."/>
            <person name="Urrea C.A."/>
            <person name="Wang M."/>
            <person name="Yu Y."/>
            <person name="Zhang M."/>
            <person name="Wing R.A."/>
            <person name="Cregan P.B."/>
            <person name="Rokhsar D.S."/>
            <person name="Jackson S.A."/>
        </authorList>
    </citation>
    <scope>NUCLEOTIDE SEQUENCE [LARGE SCALE GENOMIC DNA]</scope>
    <source>
        <strain evidence="13">cv. G19833</strain>
    </source>
</reference>
<dbReference type="InterPro" id="IPR036312">
    <property type="entry name" value="Bifun_inhib/LTP/seed_sf"/>
</dbReference>
<evidence type="ECO:0000256" key="4">
    <source>
        <dbReference type="ARBA" id="ARBA00022622"/>
    </source>
</evidence>
<evidence type="ECO:0000256" key="2">
    <source>
        <dbReference type="ARBA" id="ARBA00009748"/>
    </source>
</evidence>
<feature type="compositionally biased region" description="Low complexity" evidence="9">
    <location>
        <begin position="135"/>
        <end position="154"/>
    </location>
</feature>
<keyword evidence="4" id="KW-0336">GPI-anchor</keyword>
<dbReference type="OMA" id="GLRINNC"/>
<dbReference type="Gramene" id="ESW24270">
    <property type="protein sequence ID" value="ESW24270"/>
    <property type="gene ID" value="PHAVU_004G115800g"/>
</dbReference>
<dbReference type="Proteomes" id="UP000000226">
    <property type="component" value="Chromosome 4"/>
</dbReference>
<sequence length="193" mass="20373">MYSRATPPHMLVLAITLVLIMHAMGDSAQEKQKCAESLTGVATCLPYLGGEAKSPTEDCCSGLTQAMTSNKKCICVILKDRDDPDLGLKINITIAVGLPSLCKTPDNLSQCPALLHLDPKSPEAQAFNQKGQNSYGGSTSPSPSPSAEGSSENSRNQGTDETVTVKNGASYKGKRLLQRFVAAAVAGLVIFLF</sequence>
<protein>
    <recommendedName>
        <fullName evidence="11">Bifunctional inhibitor/plant lipid transfer protein/seed storage helical domain-containing protein</fullName>
    </recommendedName>
</protein>
<accession>V7C4R9</accession>
<feature type="domain" description="Bifunctional inhibitor/plant lipid transfer protein/seed storage helical" evidence="11">
    <location>
        <begin position="34"/>
        <end position="111"/>
    </location>
</feature>
<keyword evidence="7" id="KW-0325">Glycoprotein</keyword>
<keyword evidence="8" id="KW-0449">Lipoprotein</keyword>
<comment type="subcellular location">
    <subcellularLocation>
        <location evidence="1">Cell membrane</location>
        <topology evidence="1">Lipid-anchor</topology>
        <topology evidence="1">GPI-anchor</topology>
    </subcellularLocation>
</comment>
<keyword evidence="6" id="KW-1015">Disulfide bond</keyword>
<evidence type="ECO:0000256" key="8">
    <source>
        <dbReference type="ARBA" id="ARBA00023288"/>
    </source>
</evidence>
<gene>
    <name evidence="12" type="ORF">PHAVU_004G115800g</name>
</gene>
<organism evidence="12 13">
    <name type="scientific">Phaseolus vulgaris</name>
    <name type="common">Kidney bean</name>
    <name type="synonym">French bean</name>
    <dbReference type="NCBI Taxonomy" id="3885"/>
    <lineage>
        <taxon>Eukaryota</taxon>
        <taxon>Viridiplantae</taxon>
        <taxon>Streptophyta</taxon>
        <taxon>Embryophyta</taxon>
        <taxon>Tracheophyta</taxon>
        <taxon>Spermatophyta</taxon>
        <taxon>Magnoliopsida</taxon>
        <taxon>eudicotyledons</taxon>
        <taxon>Gunneridae</taxon>
        <taxon>Pentapetalae</taxon>
        <taxon>rosids</taxon>
        <taxon>fabids</taxon>
        <taxon>Fabales</taxon>
        <taxon>Fabaceae</taxon>
        <taxon>Papilionoideae</taxon>
        <taxon>50 kb inversion clade</taxon>
        <taxon>NPAAA clade</taxon>
        <taxon>indigoferoid/millettioid clade</taxon>
        <taxon>Phaseoleae</taxon>
        <taxon>Phaseolus</taxon>
    </lineage>
</organism>
<dbReference type="Gene3D" id="1.10.110.10">
    <property type="entry name" value="Plant lipid-transfer and hydrophobic proteins"/>
    <property type="match status" value="1"/>
</dbReference>
<dbReference type="SMART" id="SM00499">
    <property type="entry name" value="AAI"/>
    <property type="match status" value="1"/>
</dbReference>
<evidence type="ECO:0000313" key="13">
    <source>
        <dbReference type="Proteomes" id="UP000000226"/>
    </source>
</evidence>
<keyword evidence="4" id="KW-0472">Membrane</keyword>
<dbReference type="InterPro" id="IPR043325">
    <property type="entry name" value="LTSS"/>
</dbReference>
<evidence type="ECO:0000259" key="11">
    <source>
        <dbReference type="SMART" id="SM00499"/>
    </source>
</evidence>
<evidence type="ECO:0000256" key="3">
    <source>
        <dbReference type="ARBA" id="ARBA00022475"/>
    </source>
</evidence>
<dbReference type="PANTHER" id="PTHR33044">
    <property type="entry name" value="BIFUNCTIONAL INHIBITOR/LIPID-TRANSFER PROTEIN/SEED STORAGE 2S ALBUMIN SUPERFAMILY PROTEIN-RELATED"/>
    <property type="match status" value="1"/>
</dbReference>
<evidence type="ECO:0000256" key="5">
    <source>
        <dbReference type="ARBA" id="ARBA00022729"/>
    </source>
</evidence>
<dbReference type="EMBL" id="CM002291">
    <property type="protein sequence ID" value="ESW24270.1"/>
    <property type="molecule type" value="Genomic_DNA"/>
</dbReference>
<feature type="chain" id="PRO_5004755730" description="Bifunctional inhibitor/plant lipid transfer protein/seed storage helical domain-containing protein" evidence="10">
    <location>
        <begin position="26"/>
        <end position="193"/>
    </location>
</feature>
<dbReference type="SUPFAM" id="SSF47699">
    <property type="entry name" value="Bifunctional inhibitor/lipid-transfer protein/seed storage 2S albumin"/>
    <property type="match status" value="1"/>
</dbReference>
<evidence type="ECO:0000256" key="9">
    <source>
        <dbReference type="SAM" id="MobiDB-lite"/>
    </source>
</evidence>
<keyword evidence="13" id="KW-1185">Reference proteome</keyword>
<keyword evidence="3" id="KW-1003">Cell membrane</keyword>
<dbReference type="GO" id="GO:0005886">
    <property type="term" value="C:plasma membrane"/>
    <property type="evidence" value="ECO:0007669"/>
    <property type="project" value="UniProtKB-SubCell"/>
</dbReference>